<dbReference type="GeneID" id="42006024"/>
<protein>
    <recommendedName>
        <fullName evidence="11">Protein artemis</fullName>
    </recommendedName>
    <alternativeName>
        <fullName evidence="12">DNA cross-link repair 1C protein</fullName>
    </alternativeName>
</protein>
<dbReference type="GO" id="GO:0035312">
    <property type="term" value="F:5'-3' DNA exonuclease activity"/>
    <property type="evidence" value="ECO:0007669"/>
    <property type="project" value="TreeGrafter"/>
</dbReference>
<evidence type="ECO:0000256" key="3">
    <source>
        <dbReference type="ARBA" id="ARBA00022722"/>
    </source>
</evidence>
<feature type="region of interest" description="Disordered" evidence="13">
    <location>
        <begin position="447"/>
        <end position="527"/>
    </location>
</feature>
<feature type="compositionally biased region" description="Low complexity" evidence="13">
    <location>
        <begin position="586"/>
        <end position="598"/>
    </location>
</feature>
<feature type="compositionally biased region" description="Acidic residues" evidence="13">
    <location>
        <begin position="447"/>
        <end position="462"/>
    </location>
</feature>
<keyword evidence="7" id="KW-0269">Exonuclease</keyword>
<evidence type="ECO:0000256" key="11">
    <source>
        <dbReference type="ARBA" id="ARBA00039759"/>
    </source>
</evidence>
<feature type="compositionally biased region" description="Acidic residues" evidence="13">
    <location>
        <begin position="494"/>
        <end position="503"/>
    </location>
</feature>
<dbReference type="OrthoDB" id="2147415at2759"/>
<dbReference type="InterPro" id="IPR011084">
    <property type="entry name" value="DRMBL"/>
</dbReference>
<evidence type="ECO:0000313" key="15">
    <source>
        <dbReference type="EMBL" id="TPX31972.1"/>
    </source>
</evidence>
<keyword evidence="9" id="KW-0234">DNA repair</keyword>
<dbReference type="GO" id="GO:0004519">
    <property type="term" value="F:endonuclease activity"/>
    <property type="evidence" value="ECO:0007669"/>
    <property type="project" value="UniProtKB-KW"/>
</dbReference>
<dbReference type="RefSeq" id="XP_031023268.1">
    <property type="nucleotide sequence ID" value="XM_031170727.1"/>
</dbReference>
<dbReference type="PANTHER" id="PTHR23240:SF8">
    <property type="entry name" value="PROTEIN ARTEMIS"/>
    <property type="match status" value="1"/>
</dbReference>
<dbReference type="GO" id="GO:0006310">
    <property type="term" value="P:DNA recombination"/>
    <property type="evidence" value="ECO:0007669"/>
    <property type="project" value="UniProtKB-KW"/>
</dbReference>
<accession>A0A507BX06</accession>
<evidence type="ECO:0000256" key="13">
    <source>
        <dbReference type="SAM" id="MobiDB-lite"/>
    </source>
</evidence>
<dbReference type="GO" id="GO:0000723">
    <property type="term" value="P:telomere maintenance"/>
    <property type="evidence" value="ECO:0007669"/>
    <property type="project" value="TreeGrafter"/>
</dbReference>
<dbReference type="AlphaFoldDB" id="A0A507BX06"/>
<dbReference type="InterPro" id="IPR036866">
    <property type="entry name" value="RibonucZ/Hydroxyglut_hydro"/>
</dbReference>
<evidence type="ECO:0000313" key="16">
    <source>
        <dbReference type="Proteomes" id="UP000319731"/>
    </source>
</evidence>
<dbReference type="Proteomes" id="UP000319731">
    <property type="component" value="Unassembled WGS sequence"/>
</dbReference>
<sequence>MIGGGKTLTSFGGQILEYPNIFIDNFRPLRLKKFRNIKPTCFLSHAHKDHIHGLSEDTWRHTIYCSSVTMQLMIRLGYHHLKDYLKPLEIEIRHPIKLASHETVYVTLLPANHCLGSVQFLIEGPFGNILYTGDARYEPWFLDVMKKSKIITQSLKEKPITTVYLDTTFADVSKTKFPSKKESVKTIIDIIKSTPKDARIFLEFTMLGVEEVLLGVAKHFNTKIYVKPYRYRKFESLRNCDQNSANLETLDIASYLTTDPHSTRFHNCGGIRKRCRDCRAIAATTQVLMIRPSTQRWVRSWAGKDKSWQGLDYAVASDTIARVLFSMHSSLDELKSFIEWIRPERIHPTVVEEIPNRAEILRHFKPYLLNPKDDSKRDDIPGSSLETIVDEGRGEVLTSDDGDENVVYLESKDLQPPAIALRHSSLQETNVGNVESRRLSISSIVSEESEINWSTDEEEEGEVVAAADHARDGNGGNRVDIDPNSRSLSPAVSDSDDDEDQDEDAFRRPTRKRPITPPPRKIVQPTVLKSPTRLVKSASTPVISPRVSHTGRNQILFMSSVRKPNIEPMPLNSSIVIKDTAQTELASPAAPPASVKKPQLLSPSRLNRSQTTPVITSTAPSINKKSSTSAAKRKPGLSDFIMKDIAKKRNKATISNDNKNVNSKTEEKALIAIDDDDADDVVITSSWSRVSVGSTKGGIVDKEVIEID</sequence>
<dbReference type="Gene3D" id="3.60.15.10">
    <property type="entry name" value="Ribonuclease Z/Hydroxyacylglutathione hydrolase-like"/>
    <property type="match status" value="1"/>
</dbReference>
<dbReference type="GO" id="GO:0006303">
    <property type="term" value="P:double-strand break repair via nonhomologous end joining"/>
    <property type="evidence" value="ECO:0007669"/>
    <property type="project" value="TreeGrafter"/>
</dbReference>
<dbReference type="STRING" id="1806994.A0A507BX06"/>
<dbReference type="PANTHER" id="PTHR23240">
    <property type="entry name" value="DNA CROSS-LINK REPAIR PROTEIN PSO2/SNM1-RELATED"/>
    <property type="match status" value="1"/>
</dbReference>
<name>A0A507BX06_9FUNG</name>
<evidence type="ECO:0000256" key="8">
    <source>
        <dbReference type="ARBA" id="ARBA00023172"/>
    </source>
</evidence>
<reference evidence="15 16" key="1">
    <citation type="journal article" date="2019" name="Sci. Rep.">
        <title>Comparative genomics of chytrid fungi reveal insights into the obligate biotrophic and pathogenic lifestyle of Synchytrium endobioticum.</title>
        <authorList>
            <person name="van de Vossenberg B.T.L.H."/>
            <person name="Warris S."/>
            <person name="Nguyen H.D.T."/>
            <person name="van Gent-Pelzer M.P.E."/>
            <person name="Joly D.L."/>
            <person name="van de Geest H.C."/>
            <person name="Bonants P.J.M."/>
            <person name="Smith D.S."/>
            <person name="Levesque C.A."/>
            <person name="van der Lee T.A.J."/>
        </authorList>
    </citation>
    <scope>NUCLEOTIDE SEQUENCE [LARGE SCALE GENOMIC DNA]</scope>
    <source>
        <strain evidence="15 16">JEL517</strain>
    </source>
</reference>
<organism evidence="15 16">
    <name type="scientific">Synchytrium microbalum</name>
    <dbReference type="NCBI Taxonomy" id="1806994"/>
    <lineage>
        <taxon>Eukaryota</taxon>
        <taxon>Fungi</taxon>
        <taxon>Fungi incertae sedis</taxon>
        <taxon>Chytridiomycota</taxon>
        <taxon>Chytridiomycota incertae sedis</taxon>
        <taxon>Chytridiomycetes</taxon>
        <taxon>Synchytriales</taxon>
        <taxon>Synchytriaceae</taxon>
        <taxon>Synchytrium</taxon>
    </lineage>
</organism>
<keyword evidence="5" id="KW-0227">DNA damage</keyword>
<dbReference type="SUPFAM" id="SSF56281">
    <property type="entry name" value="Metallo-hydrolase/oxidoreductase"/>
    <property type="match status" value="1"/>
</dbReference>
<evidence type="ECO:0000256" key="2">
    <source>
        <dbReference type="ARBA" id="ARBA00010304"/>
    </source>
</evidence>
<evidence type="ECO:0000256" key="12">
    <source>
        <dbReference type="ARBA" id="ARBA00042677"/>
    </source>
</evidence>
<gene>
    <name evidence="15" type="ORF">SmJEL517_g04799</name>
</gene>
<evidence type="ECO:0000256" key="4">
    <source>
        <dbReference type="ARBA" id="ARBA00022759"/>
    </source>
</evidence>
<keyword evidence="16" id="KW-1185">Reference proteome</keyword>
<evidence type="ECO:0000256" key="6">
    <source>
        <dbReference type="ARBA" id="ARBA00022801"/>
    </source>
</evidence>
<dbReference type="GO" id="GO:0005634">
    <property type="term" value="C:nucleus"/>
    <property type="evidence" value="ECO:0007669"/>
    <property type="project" value="UniProtKB-SubCell"/>
</dbReference>
<keyword evidence="3" id="KW-0540">Nuclease</keyword>
<keyword evidence="6" id="KW-0378">Hydrolase</keyword>
<keyword evidence="10" id="KW-0539">Nucleus</keyword>
<evidence type="ECO:0000259" key="14">
    <source>
        <dbReference type="Pfam" id="PF07522"/>
    </source>
</evidence>
<evidence type="ECO:0000256" key="10">
    <source>
        <dbReference type="ARBA" id="ARBA00023242"/>
    </source>
</evidence>
<dbReference type="GO" id="GO:0036297">
    <property type="term" value="P:interstrand cross-link repair"/>
    <property type="evidence" value="ECO:0007669"/>
    <property type="project" value="TreeGrafter"/>
</dbReference>
<evidence type="ECO:0000256" key="9">
    <source>
        <dbReference type="ARBA" id="ARBA00023204"/>
    </source>
</evidence>
<feature type="compositionally biased region" description="Polar residues" evidence="13">
    <location>
        <begin position="601"/>
        <end position="630"/>
    </location>
</feature>
<dbReference type="EMBL" id="QEAO01000036">
    <property type="protein sequence ID" value="TPX31972.1"/>
    <property type="molecule type" value="Genomic_DNA"/>
</dbReference>
<comment type="caution">
    <text evidence="15">The sequence shown here is derived from an EMBL/GenBank/DDBJ whole genome shotgun (WGS) entry which is preliminary data.</text>
</comment>
<dbReference type="Pfam" id="PF07522">
    <property type="entry name" value="DRMBL"/>
    <property type="match status" value="1"/>
</dbReference>
<evidence type="ECO:0000256" key="1">
    <source>
        <dbReference type="ARBA" id="ARBA00004123"/>
    </source>
</evidence>
<keyword evidence="4" id="KW-0255">Endonuclease</keyword>
<comment type="similarity">
    <text evidence="2">Belongs to the DNA repair metallo-beta-lactamase (DRMBL) family.</text>
</comment>
<comment type="subcellular location">
    <subcellularLocation>
        <location evidence="1">Nucleus</location>
    </subcellularLocation>
</comment>
<dbReference type="Gene3D" id="3.40.50.12650">
    <property type="match status" value="1"/>
</dbReference>
<keyword evidence="8" id="KW-0233">DNA recombination</keyword>
<feature type="domain" description="DNA repair metallo-beta-lactamase" evidence="14">
    <location>
        <begin position="252"/>
        <end position="351"/>
    </location>
</feature>
<feature type="region of interest" description="Disordered" evidence="13">
    <location>
        <begin position="586"/>
        <end position="633"/>
    </location>
</feature>
<evidence type="ECO:0000256" key="5">
    <source>
        <dbReference type="ARBA" id="ARBA00022763"/>
    </source>
</evidence>
<evidence type="ECO:0000256" key="7">
    <source>
        <dbReference type="ARBA" id="ARBA00022839"/>
    </source>
</evidence>
<dbReference type="GO" id="GO:0003684">
    <property type="term" value="F:damaged DNA binding"/>
    <property type="evidence" value="ECO:0007669"/>
    <property type="project" value="TreeGrafter"/>
</dbReference>
<proteinExistence type="inferred from homology"/>